<evidence type="ECO:0000313" key="3">
    <source>
        <dbReference type="EMBL" id="CAH0373535.1"/>
    </source>
</evidence>
<feature type="compositionally biased region" description="Low complexity" evidence="2">
    <location>
        <begin position="456"/>
        <end position="465"/>
    </location>
</feature>
<feature type="region of interest" description="Disordered" evidence="2">
    <location>
        <begin position="1"/>
        <end position="26"/>
    </location>
</feature>
<keyword evidence="1" id="KW-0175">Coiled coil</keyword>
<keyword evidence="4" id="KW-1185">Reference proteome</keyword>
<dbReference type="OrthoDB" id="10690705at2759"/>
<protein>
    <submittedName>
        <fullName evidence="3">Uncharacterized protein</fullName>
    </submittedName>
</protein>
<organism evidence="3 4">
    <name type="scientific">Pelagomonas calceolata</name>
    <dbReference type="NCBI Taxonomy" id="35677"/>
    <lineage>
        <taxon>Eukaryota</taxon>
        <taxon>Sar</taxon>
        <taxon>Stramenopiles</taxon>
        <taxon>Ochrophyta</taxon>
        <taxon>Pelagophyceae</taxon>
        <taxon>Pelagomonadales</taxon>
        <taxon>Pelagomonadaceae</taxon>
        <taxon>Pelagomonas</taxon>
    </lineage>
</organism>
<proteinExistence type="predicted"/>
<evidence type="ECO:0000256" key="2">
    <source>
        <dbReference type="SAM" id="MobiDB-lite"/>
    </source>
</evidence>
<feature type="compositionally biased region" description="Basic and acidic residues" evidence="2">
    <location>
        <begin position="368"/>
        <end position="394"/>
    </location>
</feature>
<feature type="region of interest" description="Disordered" evidence="2">
    <location>
        <begin position="368"/>
        <end position="493"/>
    </location>
</feature>
<dbReference type="EMBL" id="CAKKNE010000004">
    <property type="protein sequence ID" value="CAH0373535.1"/>
    <property type="molecule type" value="Genomic_DNA"/>
</dbReference>
<dbReference type="AlphaFoldDB" id="A0A8J2SKC9"/>
<evidence type="ECO:0000256" key="1">
    <source>
        <dbReference type="SAM" id="Coils"/>
    </source>
</evidence>
<dbReference type="Proteomes" id="UP000789595">
    <property type="component" value="Unassembled WGS sequence"/>
</dbReference>
<gene>
    <name evidence="3" type="ORF">PECAL_4P07410</name>
</gene>
<name>A0A8J2SKC9_9STRA</name>
<reference evidence="3" key="1">
    <citation type="submission" date="2021-11" db="EMBL/GenBank/DDBJ databases">
        <authorList>
            <consortium name="Genoscope - CEA"/>
            <person name="William W."/>
        </authorList>
    </citation>
    <scope>NUCLEOTIDE SEQUENCE</scope>
</reference>
<sequence length="681" mass="77093">MAAAPPEQPGDAKPQESGPPPPPDMEELVEDIEYEARVDRDVSGVVDVVRDALEDHGKNILDVAGACADKADDDVTALQDEDGVVDPEAVASKCRKVRLQLGYDLEKAWRKAVNDSCDSTRELVDNALEAHATKTHRRLRWLKGRFLESLTTQRGASKANERNLRTQYAGEQKQALTKQRELHRAAIAEVLDRIKKQEQESKARYDALERRCALAEGRLERSGIECENLKSELSLYKIEDDESDIDPIDRIFINGEMNLRSTGVERLQALEKGDLCTQGESTGVGLSPENFRKIKAELRRLKGTIKMLEISLKDTQQTLQKRDWMITDQKNSLVKEKQRCDKLLDKKQKHEREIRNLLKRIDATNKALEKEKSVRKKLQTELEKRPSPEPERSSRSSRPSQIQRRRSSRESTAELSLPASPPPSREPLRRAESAARMSEPPSPQRRPASRDRPASRARTPAAESEGSPYFPDADHDPLLRVSRPPSYDDYVDEEPRVIIQRDVRVEEALKKQAKEYKAKCRRERDEAVAIITARADGETRRAKVAHEKCQGLERDVSRSLERIARLELVVSEKTALVGELTRLAREQRARAEAAEKQQKLHVTSIGDDISRYQTGPTKRTTPLLEPVTGRVGHVGAPLRQPPPNADHVPGPPLKQRLRAQLRFQVNRRRIIEEAKLMAGAE</sequence>
<evidence type="ECO:0000313" key="4">
    <source>
        <dbReference type="Proteomes" id="UP000789595"/>
    </source>
</evidence>
<accession>A0A8J2SKC9</accession>
<comment type="caution">
    <text evidence="3">The sequence shown here is derived from an EMBL/GenBank/DDBJ whole genome shotgun (WGS) entry which is preliminary data.</text>
</comment>
<feature type="coiled-coil region" evidence="1">
    <location>
        <begin position="180"/>
        <end position="218"/>
    </location>
</feature>